<accession>A0ABY3SER2</accession>
<dbReference type="EMBL" id="CP090978">
    <property type="protein sequence ID" value="UJF32483.1"/>
    <property type="molecule type" value="Genomic_DNA"/>
</dbReference>
<protein>
    <recommendedName>
        <fullName evidence="4">Acyltransferase 3 domain-containing protein</fullName>
    </recommendedName>
</protein>
<feature type="transmembrane region" description="Helical" evidence="1">
    <location>
        <begin position="28"/>
        <end position="46"/>
    </location>
</feature>
<keyword evidence="1" id="KW-0812">Transmembrane</keyword>
<sequence>MPVMIFNSRSYHIGWFSDPSRDTNAFGGFYYLCISLFMVVLIMLPWKQTWLKMLLVVGTIYIIKSFLANVGILHSYVWWDYPYYILIHVIVFMLCAKMSRQLNLGLT</sequence>
<reference evidence="2 3" key="1">
    <citation type="journal article" date="2024" name="Int. J. Syst. Evol. Microbiol.">
        <title>Paenibacillus hexagrammi sp. nov., a novel bacterium isolated from the gut content of Hexagrammos agrammus.</title>
        <authorList>
            <person name="Jung H.K."/>
            <person name="Kim D.G."/>
            <person name="Zin H."/>
            <person name="Park J."/>
            <person name="Jung H."/>
            <person name="Kim Y.O."/>
            <person name="Kong H.J."/>
            <person name="Kim J.W."/>
            <person name="Kim Y.S."/>
        </authorList>
    </citation>
    <scope>NUCLEOTIDE SEQUENCE [LARGE SCALE GENOMIC DNA]</scope>
    <source>
        <strain evidence="2 3">YPD9-1</strain>
    </source>
</reference>
<evidence type="ECO:0000313" key="2">
    <source>
        <dbReference type="EMBL" id="UJF32483.1"/>
    </source>
</evidence>
<keyword evidence="1" id="KW-1133">Transmembrane helix</keyword>
<dbReference type="RefSeq" id="WP_235118833.1">
    <property type="nucleotide sequence ID" value="NZ_CP090978.1"/>
</dbReference>
<keyword evidence="3" id="KW-1185">Reference proteome</keyword>
<dbReference type="Proteomes" id="UP001649230">
    <property type="component" value="Chromosome"/>
</dbReference>
<name>A0ABY3SER2_9BACL</name>
<gene>
    <name evidence="2" type="ORF">L0M14_22835</name>
</gene>
<feature type="transmembrane region" description="Helical" evidence="1">
    <location>
        <begin position="53"/>
        <end position="75"/>
    </location>
</feature>
<proteinExistence type="predicted"/>
<evidence type="ECO:0000313" key="3">
    <source>
        <dbReference type="Proteomes" id="UP001649230"/>
    </source>
</evidence>
<feature type="transmembrane region" description="Helical" evidence="1">
    <location>
        <begin position="81"/>
        <end position="99"/>
    </location>
</feature>
<evidence type="ECO:0000256" key="1">
    <source>
        <dbReference type="SAM" id="Phobius"/>
    </source>
</evidence>
<keyword evidence="1" id="KW-0472">Membrane</keyword>
<evidence type="ECO:0008006" key="4">
    <source>
        <dbReference type="Google" id="ProtNLM"/>
    </source>
</evidence>
<organism evidence="2 3">
    <name type="scientific">Paenibacillus hexagrammi</name>
    <dbReference type="NCBI Taxonomy" id="2908839"/>
    <lineage>
        <taxon>Bacteria</taxon>
        <taxon>Bacillati</taxon>
        <taxon>Bacillota</taxon>
        <taxon>Bacilli</taxon>
        <taxon>Bacillales</taxon>
        <taxon>Paenibacillaceae</taxon>
        <taxon>Paenibacillus</taxon>
    </lineage>
</organism>